<protein>
    <submittedName>
        <fullName evidence="1">Di-copper centre-containing protein</fullName>
    </submittedName>
</protein>
<name>A0ACB6QHH6_9PLEO</name>
<sequence>MANPRITATGITTTLGPNGSLPLRREIRDLQANFKDQFNLYLLGLVDLQKKPVKELLSYYQLAGIHGEPYVAWNGVTGNPNARFGGYCTHSSILFLTWHRPYLALYEQALYASVQKVAGQFAEPLRTRYLAAAKDFRLPYWDWAARITRGTSAFPAAVSSSTIKVIDVDGVEKPINNPLYSFRFNDKAIPTELALDSRWRQFPNTKRAPDSSGNSQNGVVSQVITNENESLRTNVSLILLSYTHFDAFSNNAWLEDEDAGAYGSLEDLHGEIHDKVGEGGHMGSLAVSAFDPVFWMHHTNVDRLWAIWQALHPNAYVIDKVSQAAEANFTISAGARISGTTDLKPWYDSSATKFWNSNGVKYTTPFGHAYPETQRWLYPNDQAYQAAVTNEVVRQYGANRITSFFTNLAASAAPPKEASTAAASKQTPVATASVANKFAHLVPNRMYTEWITNLRTLKHGLNQTFRVFVFLGDFNPDPKTWPTEFNVVGRFTVLGRGDDTPCEKCQQDQESELVITGTVPLTSALLQDIVAGQLASLEPADVEGYLERNLHWRVTLFDGSEKPREEVPGLKVSVVSTKVRIGDDGIPVYSGVYDTHPGITDGRPAGLTPGDRV</sequence>
<dbReference type="EMBL" id="MU003525">
    <property type="protein sequence ID" value="KAF2466428.1"/>
    <property type="molecule type" value="Genomic_DNA"/>
</dbReference>
<comment type="caution">
    <text evidence="1">The sequence shown here is derived from an EMBL/GenBank/DDBJ whole genome shotgun (WGS) entry which is preliminary data.</text>
</comment>
<reference evidence="1" key="1">
    <citation type="journal article" date="2020" name="Stud. Mycol.">
        <title>101 Dothideomycetes genomes: a test case for predicting lifestyles and emergence of pathogens.</title>
        <authorList>
            <person name="Haridas S."/>
            <person name="Albert R."/>
            <person name="Binder M."/>
            <person name="Bloem J."/>
            <person name="Labutti K."/>
            <person name="Salamov A."/>
            <person name="Andreopoulos B."/>
            <person name="Baker S."/>
            <person name="Barry K."/>
            <person name="Bills G."/>
            <person name="Bluhm B."/>
            <person name="Cannon C."/>
            <person name="Castanera R."/>
            <person name="Culley D."/>
            <person name="Daum C."/>
            <person name="Ezra D."/>
            <person name="Gonzalez J."/>
            <person name="Henrissat B."/>
            <person name="Kuo A."/>
            <person name="Liang C."/>
            <person name="Lipzen A."/>
            <person name="Lutzoni F."/>
            <person name="Magnuson J."/>
            <person name="Mondo S."/>
            <person name="Nolan M."/>
            <person name="Ohm R."/>
            <person name="Pangilinan J."/>
            <person name="Park H.-J."/>
            <person name="Ramirez L."/>
            <person name="Alfaro M."/>
            <person name="Sun H."/>
            <person name="Tritt A."/>
            <person name="Yoshinaga Y."/>
            <person name="Zwiers L.-H."/>
            <person name="Turgeon B."/>
            <person name="Goodwin S."/>
            <person name="Spatafora J."/>
            <person name="Crous P."/>
            <person name="Grigoriev I."/>
        </authorList>
    </citation>
    <scope>NUCLEOTIDE SEQUENCE</scope>
    <source>
        <strain evidence="1">ATCC 200398</strain>
    </source>
</reference>
<evidence type="ECO:0000313" key="1">
    <source>
        <dbReference type="EMBL" id="KAF2466428.1"/>
    </source>
</evidence>
<dbReference type="Proteomes" id="UP000799755">
    <property type="component" value="Unassembled WGS sequence"/>
</dbReference>
<evidence type="ECO:0000313" key="2">
    <source>
        <dbReference type="Proteomes" id="UP000799755"/>
    </source>
</evidence>
<gene>
    <name evidence="1" type="ORF">BDR25DRAFT_377578</name>
</gene>
<accession>A0ACB6QHH6</accession>
<proteinExistence type="predicted"/>
<organism evidence="1 2">
    <name type="scientific">Lindgomyces ingoldianus</name>
    <dbReference type="NCBI Taxonomy" id="673940"/>
    <lineage>
        <taxon>Eukaryota</taxon>
        <taxon>Fungi</taxon>
        <taxon>Dikarya</taxon>
        <taxon>Ascomycota</taxon>
        <taxon>Pezizomycotina</taxon>
        <taxon>Dothideomycetes</taxon>
        <taxon>Pleosporomycetidae</taxon>
        <taxon>Pleosporales</taxon>
        <taxon>Lindgomycetaceae</taxon>
        <taxon>Lindgomyces</taxon>
    </lineage>
</organism>
<keyword evidence="2" id="KW-1185">Reference proteome</keyword>